<dbReference type="NCBIfam" id="TIGR00229">
    <property type="entry name" value="sensory_box"/>
    <property type="match status" value="2"/>
</dbReference>
<dbReference type="PANTHER" id="PTHR44757">
    <property type="entry name" value="DIGUANYLATE CYCLASE DGCP"/>
    <property type="match status" value="1"/>
</dbReference>
<dbReference type="PANTHER" id="PTHR44757:SF2">
    <property type="entry name" value="BIOFILM ARCHITECTURE MAINTENANCE PROTEIN MBAA"/>
    <property type="match status" value="1"/>
</dbReference>
<organism evidence="3">
    <name type="scientific">marine sediment metagenome</name>
    <dbReference type="NCBI Taxonomy" id="412755"/>
    <lineage>
        <taxon>unclassified sequences</taxon>
        <taxon>metagenomes</taxon>
        <taxon>ecological metagenomes</taxon>
    </lineage>
</organism>
<feature type="domain" description="PAS" evidence="1">
    <location>
        <begin position="165"/>
        <end position="236"/>
    </location>
</feature>
<dbReference type="CDD" id="cd00130">
    <property type="entry name" value="PAS"/>
    <property type="match status" value="2"/>
</dbReference>
<comment type="caution">
    <text evidence="3">The sequence shown here is derived from an EMBL/GenBank/DDBJ whole genome shotgun (WGS) entry which is preliminary data.</text>
</comment>
<dbReference type="Pfam" id="PF08448">
    <property type="entry name" value="PAS_4"/>
    <property type="match status" value="2"/>
</dbReference>
<dbReference type="InterPro" id="IPR035965">
    <property type="entry name" value="PAS-like_dom_sf"/>
</dbReference>
<name>X1H0N5_9ZZZZ</name>
<dbReference type="PROSITE" id="PS50113">
    <property type="entry name" value="PAC"/>
    <property type="match status" value="1"/>
</dbReference>
<feature type="non-terminal residue" evidence="3">
    <location>
        <position position="1"/>
    </location>
</feature>
<dbReference type="EMBL" id="BARU01024559">
    <property type="protein sequence ID" value="GAH50665.1"/>
    <property type="molecule type" value="Genomic_DNA"/>
</dbReference>
<proteinExistence type="predicted"/>
<protein>
    <recommendedName>
        <fullName evidence="4">PAS domain-containing protein</fullName>
    </recommendedName>
</protein>
<dbReference type="InterPro" id="IPR052155">
    <property type="entry name" value="Biofilm_reg_signaling"/>
</dbReference>
<accession>X1H0N5</accession>
<dbReference type="InterPro" id="IPR000014">
    <property type="entry name" value="PAS"/>
</dbReference>
<evidence type="ECO:0008006" key="4">
    <source>
        <dbReference type="Google" id="ProtNLM"/>
    </source>
</evidence>
<evidence type="ECO:0000313" key="3">
    <source>
        <dbReference type="EMBL" id="GAH50665.1"/>
    </source>
</evidence>
<dbReference type="InterPro" id="IPR000700">
    <property type="entry name" value="PAS-assoc_C"/>
</dbReference>
<reference evidence="3" key="1">
    <citation type="journal article" date="2014" name="Front. Microbiol.">
        <title>High frequency of phylogenetically diverse reductive dehalogenase-homologous genes in deep subseafloor sedimentary metagenomes.</title>
        <authorList>
            <person name="Kawai M."/>
            <person name="Futagami T."/>
            <person name="Toyoda A."/>
            <person name="Takaki Y."/>
            <person name="Nishi S."/>
            <person name="Hori S."/>
            <person name="Arai W."/>
            <person name="Tsubouchi T."/>
            <person name="Morono Y."/>
            <person name="Uchiyama I."/>
            <person name="Ito T."/>
            <person name="Fujiyama A."/>
            <person name="Inagaki F."/>
            <person name="Takami H."/>
        </authorList>
    </citation>
    <scope>NUCLEOTIDE SEQUENCE</scope>
    <source>
        <strain evidence="3">Expedition CK06-06</strain>
    </source>
</reference>
<dbReference type="SMART" id="SM00091">
    <property type="entry name" value="PAS"/>
    <property type="match status" value="2"/>
</dbReference>
<dbReference type="InterPro" id="IPR013656">
    <property type="entry name" value="PAS_4"/>
</dbReference>
<dbReference type="Gene3D" id="3.30.450.20">
    <property type="entry name" value="PAS domain"/>
    <property type="match status" value="3"/>
</dbReference>
<feature type="non-terminal residue" evidence="3">
    <location>
        <position position="275"/>
    </location>
</feature>
<evidence type="ECO:0000259" key="2">
    <source>
        <dbReference type="PROSITE" id="PS50113"/>
    </source>
</evidence>
<dbReference type="PROSITE" id="PS50112">
    <property type="entry name" value="PAS"/>
    <property type="match status" value="1"/>
</dbReference>
<dbReference type="SUPFAM" id="SSF55785">
    <property type="entry name" value="PYP-like sensor domain (PAS domain)"/>
    <property type="match status" value="2"/>
</dbReference>
<dbReference type="AlphaFoldDB" id="X1H0N5"/>
<feature type="domain" description="PAC" evidence="2">
    <location>
        <begin position="114"/>
        <end position="164"/>
    </location>
</feature>
<gene>
    <name evidence="3" type="ORF">S03H2_39686</name>
</gene>
<evidence type="ECO:0000259" key="1">
    <source>
        <dbReference type="PROSITE" id="PS50112"/>
    </source>
</evidence>
<sequence>STPVIQDGEFKYYLAIIAGQKLVFCVCRDITERKRAEEALRRIEQEKIAILDSMSEIVVFQDMEHRLIWANKAAGESVNLTHEQLAGRYCYEVWHQRNEPCVGCPITKAIETDHPHQAEMTTPDGRVWFVGGYPVRDANGDIMGIVESALDITERKQAEEQTKQLQEYLQLQINRMPIGLIVWDTEFHVQTWNPATERIFGFTAKEALGKHPYDLIVPKETQPHVDDIWRRLLAGDMTAYSINENITKDGRTLICEWSNTPLKEADGIVVGVLSM</sequence>